<evidence type="ECO:0000256" key="4">
    <source>
        <dbReference type="ARBA" id="ARBA00022452"/>
    </source>
</evidence>
<feature type="signal peptide" evidence="9">
    <location>
        <begin position="1"/>
        <end position="24"/>
    </location>
</feature>
<dbReference type="InterPro" id="IPR035251">
    <property type="entry name" value="ShlB_POTRA"/>
</dbReference>
<evidence type="ECO:0000256" key="3">
    <source>
        <dbReference type="ARBA" id="ARBA00022448"/>
    </source>
</evidence>
<evidence type="ECO:0000256" key="6">
    <source>
        <dbReference type="ARBA" id="ARBA00022927"/>
    </source>
</evidence>
<dbReference type="Pfam" id="PF08479">
    <property type="entry name" value="POTRA_2"/>
    <property type="match status" value="1"/>
</dbReference>
<dbReference type="EMBL" id="JABEQE010000028">
    <property type="protein sequence ID" value="MBB2174106.1"/>
    <property type="molecule type" value="Genomic_DNA"/>
</dbReference>
<comment type="similarity">
    <text evidence="2">Belongs to the TPS (TC 1.B.20) family.</text>
</comment>
<dbReference type="InterPro" id="IPR051544">
    <property type="entry name" value="TPS_OM_transporter"/>
</dbReference>
<dbReference type="InterPro" id="IPR034746">
    <property type="entry name" value="POTRA"/>
</dbReference>
<dbReference type="GO" id="GO:0008320">
    <property type="term" value="F:protein transmembrane transporter activity"/>
    <property type="evidence" value="ECO:0007669"/>
    <property type="project" value="TreeGrafter"/>
</dbReference>
<organism evidence="11 12">
    <name type="scientific">Gluconacetobacter asukensis</name>
    <dbReference type="NCBI Taxonomy" id="1017181"/>
    <lineage>
        <taxon>Bacteria</taxon>
        <taxon>Pseudomonadati</taxon>
        <taxon>Pseudomonadota</taxon>
        <taxon>Alphaproteobacteria</taxon>
        <taxon>Acetobacterales</taxon>
        <taxon>Acetobacteraceae</taxon>
        <taxon>Gluconacetobacter</taxon>
    </lineage>
</organism>
<keyword evidence="9" id="KW-0732">Signal</keyword>
<keyword evidence="12" id="KW-1185">Reference proteome</keyword>
<dbReference type="Pfam" id="PF03865">
    <property type="entry name" value="ShlB"/>
    <property type="match status" value="1"/>
</dbReference>
<dbReference type="InterPro" id="IPR027282">
    <property type="entry name" value="TPS"/>
</dbReference>
<feature type="domain" description="POTRA" evidence="10">
    <location>
        <begin position="85"/>
        <end position="160"/>
    </location>
</feature>
<dbReference type="GO" id="GO:0009279">
    <property type="term" value="C:cell outer membrane"/>
    <property type="evidence" value="ECO:0007669"/>
    <property type="project" value="UniProtKB-SubCell"/>
</dbReference>
<keyword evidence="6" id="KW-0653">Protein transport</keyword>
<evidence type="ECO:0000256" key="8">
    <source>
        <dbReference type="ARBA" id="ARBA00023237"/>
    </source>
</evidence>
<evidence type="ECO:0000313" key="12">
    <source>
        <dbReference type="Proteomes" id="UP000577891"/>
    </source>
</evidence>
<name>A0A7W4J3P7_9PROT</name>
<feature type="chain" id="PRO_5031180195" evidence="9">
    <location>
        <begin position="25"/>
        <end position="588"/>
    </location>
</feature>
<evidence type="ECO:0000256" key="1">
    <source>
        <dbReference type="ARBA" id="ARBA00004442"/>
    </source>
</evidence>
<keyword evidence="3" id="KW-0813">Transport</keyword>
<evidence type="ECO:0000256" key="2">
    <source>
        <dbReference type="ARBA" id="ARBA00009055"/>
    </source>
</evidence>
<dbReference type="Gene3D" id="2.40.160.50">
    <property type="entry name" value="membrane protein fhac: a member of the omp85/tpsb transporter family"/>
    <property type="match status" value="1"/>
</dbReference>
<evidence type="ECO:0000256" key="5">
    <source>
        <dbReference type="ARBA" id="ARBA00022692"/>
    </source>
</evidence>
<dbReference type="Gene3D" id="3.10.20.310">
    <property type="entry name" value="membrane protein fhac"/>
    <property type="match status" value="1"/>
</dbReference>
<dbReference type="InterPro" id="IPR013686">
    <property type="entry name" value="Polypept-transport_assoc_ShlB"/>
</dbReference>
<comment type="caution">
    <text evidence="11">The sequence shown here is derived from an EMBL/GenBank/DDBJ whole genome shotgun (WGS) entry which is preliminary data.</text>
</comment>
<evidence type="ECO:0000256" key="7">
    <source>
        <dbReference type="ARBA" id="ARBA00023136"/>
    </source>
</evidence>
<comment type="subcellular location">
    <subcellularLocation>
        <location evidence="1">Cell outer membrane</location>
    </subcellularLocation>
</comment>
<keyword evidence="4" id="KW-1134">Transmembrane beta strand</keyword>
<protein>
    <submittedName>
        <fullName evidence="11">ShlB/FhaC/HecB family hemolysin secretion/activation protein</fullName>
    </submittedName>
</protein>
<evidence type="ECO:0000313" key="11">
    <source>
        <dbReference type="EMBL" id="MBB2174106.1"/>
    </source>
</evidence>
<dbReference type="RefSeq" id="WP_182980571.1">
    <property type="nucleotide sequence ID" value="NZ_JABEQE010000028.1"/>
</dbReference>
<dbReference type="Pfam" id="PF17287">
    <property type="entry name" value="POTRA_3"/>
    <property type="match status" value="1"/>
</dbReference>
<keyword evidence="5" id="KW-0812">Transmembrane</keyword>
<dbReference type="AlphaFoldDB" id="A0A7W4J3P7"/>
<dbReference type="PANTHER" id="PTHR34597">
    <property type="entry name" value="SLR1661 PROTEIN"/>
    <property type="match status" value="1"/>
</dbReference>
<proteinExistence type="inferred from homology"/>
<dbReference type="GO" id="GO:0046819">
    <property type="term" value="P:protein secretion by the type V secretion system"/>
    <property type="evidence" value="ECO:0007669"/>
    <property type="project" value="TreeGrafter"/>
</dbReference>
<dbReference type="PANTHER" id="PTHR34597:SF3">
    <property type="entry name" value="OUTER MEMBRANE TRANSPORTER CDIB"/>
    <property type="match status" value="1"/>
</dbReference>
<dbReference type="Proteomes" id="UP000577891">
    <property type="component" value="Unassembled WGS sequence"/>
</dbReference>
<gene>
    <name evidence="11" type="ORF">HLH35_18655</name>
</gene>
<sequence>MTFRSARFLLLLATPWFFPVLAWAAPFGEGATPGESGLPAGPGSSQDQFQRYQQRQQQLDMLPPPDSNTQFITAPHTRTPSRTCVPITSVAIENAPHLPIIELRTVMARYSGRCLLVADLNHALDDINGAYLAQGHVTSRAYLPEQSLRDGTLRIVVVEGGLDGFAFSGVRPRWHETAAFPGLKGHILNLRDLEQGLDQMNRLPSWSARMQIVPGRRPGTSSVKITQSSPGILHGQVWADDNGQYETGHETGHAQLRADDPLGMLDMWSFEYDHSLVGDAGRRGTQYISANGAIPYGPWTLSGGWWMSNDVYHIETLNQDYRLAGRRKDFRIGLSRVVARNRVGVTTLQAGYELKSFLSTLDRTRLYTQSARQASVSAQGTESLKAWGGIWYITVGIQFYVGGVGTYSSITYPGAGDPHTRYMKPTLDIDGYKPLPGSVLWHTSLHGEYSTRDQFSTQQLQVGGPYTVRGFLSQMLLGNDGLYMRNDFSWMLAHPGTANHCGTYTGFCRVFVEGTEFYAIFDVGMTRAGYHSTTLPPALRGGNIAGSGIGLRKSSGVVFWDASATHAIARGPLPAEGWIAAFRAGVRF</sequence>
<dbReference type="PROSITE" id="PS51779">
    <property type="entry name" value="POTRA"/>
    <property type="match status" value="1"/>
</dbReference>
<evidence type="ECO:0000256" key="9">
    <source>
        <dbReference type="SAM" id="SignalP"/>
    </source>
</evidence>
<reference evidence="11 12" key="1">
    <citation type="submission" date="2020-04" db="EMBL/GenBank/DDBJ databases">
        <title>Description of novel Gluconacetobacter.</title>
        <authorList>
            <person name="Sombolestani A."/>
        </authorList>
    </citation>
    <scope>NUCLEOTIDE SEQUENCE [LARGE SCALE GENOMIC DNA]</scope>
    <source>
        <strain evidence="11 12">LMG 27724</strain>
    </source>
</reference>
<dbReference type="GO" id="GO:0098046">
    <property type="term" value="C:type V protein secretion system complex"/>
    <property type="evidence" value="ECO:0007669"/>
    <property type="project" value="TreeGrafter"/>
</dbReference>
<evidence type="ECO:0000259" key="10">
    <source>
        <dbReference type="PROSITE" id="PS51779"/>
    </source>
</evidence>
<keyword evidence="8" id="KW-0998">Cell outer membrane</keyword>
<keyword evidence="7" id="KW-0472">Membrane</keyword>
<dbReference type="PIRSF" id="PIRSF029745">
    <property type="entry name" value="FhaC"/>
    <property type="match status" value="1"/>
</dbReference>
<dbReference type="InterPro" id="IPR005565">
    <property type="entry name" value="Hemolysn_activator_HlyB_C"/>
</dbReference>
<accession>A0A7W4J3P7</accession>